<dbReference type="EMBL" id="OOEF01000055">
    <property type="protein sequence ID" value="SPK70495.1"/>
    <property type="molecule type" value="Genomic_DNA"/>
</dbReference>
<dbReference type="SUPFAM" id="SSF53850">
    <property type="entry name" value="Periplasmic binding protein-like II"/>
    <property type="match status" value="1"/>
</dbReference>
<keyword evidence="2" id="KW-0472">Membrane</keyword>
<geneLocation type="plasmid" evidence="4">
    <name>III</name>
</geneLocation>
<evidence type="ECO:0000313" key="5">
    <source>
        <dbReference type="Proteomes" id="UP000255505"/>
    </source>
</evidence>
<dbReference type="Proteomes" id="UP000255505">
    <property type="component" value="Plasmid III"/>
</dbReference>
<feature type="region of interest" description="Disordered" evidence="1">
    <location>
        <begin position="1"/>
        <end position="30"/>
    </location>
</feature>
<reference evidence="3 5" key="1">
    <citation type="submission" date="2018-01" db="EMBL/GenBank/DDBJ databases">
        <authorList>
            <person name="Gaut B.S."/>
            <person name="Morton B.R."/>
            <person name="Clegg M.T."/>
            <person name="Duvall M.R."/>
        </authorList>
    </citation>
    <scope>NUCLEOTIDE SEQUENCE [LARGE SCALE GENOMIC DNA]</scope>
    <source>
        <strain evidence="3">Cupriavidus taiwanensis LMG 19425</strain>
        <plasmid evidence="5">Plasmid iii</plasmid>
    </source>
</reference>
<evidence type="ECO:0000313" key="3">
    <source>
        <dbReference type="EMBL" id="SPK70495.1"/>
    </source>
</evidence>
<keyword evidence="2" id="KW-1133">Transmembrane helix</keyword>
<evidence type="ECO:0000256" key="1">
    <source>
        <dbReference type="SAM" id="MobiDB-lite"/>
    </source>
</evidence>
<gene>
    <name evidence="4" type="ORF">CT19425_P20111</name>
    <name evidence="3" type="ORF">CT19425_U590012</name>
</gene>
<keyword evidence="2" id="KW-0812">Transmembrane</keyword>
<accession>A0A375IB57</accession>
<protein>
    <submittedName>
        <fullName evidence="3">Uncharacterized protein</fullName>
    </submittedName>
</protein>
<dbReference type="EMBL" id="LT991978">
    <property type="protein sequence ID" value="SPK77139.1"/>
    <property type="molecule type" value="Genomic_DNA"/>
</dbReference>
<feature type="transmembrane region" description="Helical" evidence="2">
    <location>
        <begin position="40"/>
        <end position="63"/>
    </location>
</feature>
<evidence type="ECO:0000256" key="2">
    <source>
        <dbReference type="SAM" id="Phobius"/>
    </source>
</evidence>
<proteinExistence type="predicted"/>
<evidence type="ECO:0000313" key="4">
    <source>
        <dbReference type="EMBL" id="SPK77139.1"/>
    </source>
</evidence>
<dbReference type="Proteomes" id="UP000255505">
    <property type="component" value="Unassembled WGS sequence"/>
</dbReference>
<dbReference type="AlphaFoldDB" id="A0A375IB57"/>
<organism evidence="3 5">
    <name type="scientific">Cupriavidus taiwanensis</name>
    <dbReference type="NCBI Taxonomy" id="164546"/>
    <lineage>
        <taxon>Bacteria</taxon>
        <taxon>Pseudomonadati</taxon>
        <taxon>Pseudomonadota</taxon>
        <taxon>Betaproteobacteria</taxon>
        <taxon>Burkholderiales</taxon>
        <taxon>Burkholderiaceae</taxon>
        <taxon>Cupriavidus</taxon>
    </lineage>
</organism>
<name>A0A375IB57_9BURK</name>
<sequence>MAELPVSGSRLANPAPGAASAGKHEGESGRRRLRRCLRTVAAAAVLVMVGGVVTELAAGTMLLRLPDVPERLPAPLADWLARHSREPEWGAVPVGPVLAGAARRGELVIGVRAYPRPAPANRPAPPEPDAFDVEFGRYLADRLHVRLRVIALRPDVLGNVAESLPGVDLIIAGSTSGSGRTPAQSTAYTGGEGRLVALRGGSLRTLADVAGKRVCVASGSPYASDLIHAGALPRTYESSIHAVSAFMAGECEALAEDKVLLDRLLGLPEWRFYRRLEARLAPAHQAQMVLSAPDTASQAWIDLAARHWKTGGAFARARERRAANVGFEASLLQSGFVCHS</sequence>
<dbReference type="Gene3D" id="3.40.190.10">
    <property type="entry name" value="Periplasmic binding protein-like II"/>
    <property type="match status" value="2"/>
</dbReference>
<keyword evidence="4" id="KW-0614">Plasmid</keyword>